<gene>
    <name evidence="5" type="ORF">D1224_10605</name>
</gene>
<evidence type="ECO:0000256" key="1">
    <source>
        <dbReference type="ARBA" id="ARBA00023015"/>
    </source>
</evidence>
<sequence>MATDSNAVKPNRPSALDETLKIFSEKWTYAVLQELFFGVRRFDDFQRNLDISRSVLTTRLNHLVKYEVIRKVAYQDRPKRYEYKLTESGRAMYGSFVLLKQWGERWLNTGSAGELALVHASCSKKLEAELVCVHCGKPVSAHNTYPEAIHGTP</sequence>
<dbReference type="EMBL" id="QWGB01000005">
    <property type="protein sequence ID" value="RIJ24648.1"/>
    <property type="molecule type" value="Genomic_DNA"/>
</dbReference>
<dbReference type="SUPFAM" id="SSF46785">
    <property type="entry name" value="Winged helix' DNA-binding domain"/>
    <property type="match status" value="1"/>
</dbReference>
<dbReference type="Proteomes" id="UP000265431">
    <property type="component" value="Unassembled WGS sequence"/>
</dbReference>
<organism evidence="5 6">
    <name type="scientific">Henriciella barbarensis</name>
    <dbReference type="NCBI Taxonomy" id="86342"/>
    <lineage>
        <taxon>Bacteria</taxon>
        <taxon>Pseudomonadati</taxon>
        <taxon>Pseudomonadota</taxon>
        <taxon>Alphaproteobacteria</taxon>
        <taxon>Hyphomonadales</taxon>
        <taxon>Hyphomonadaceae</taxon>
        <taxon>Henriciella</taxon>
    </lineage>
</organism>
<dbReference type="AlphaFoldDB" id="A0A399R0F2"/>
<dbReference type="PANTHER" id="PTHR33204:SF36">
    <property type="entry name" value="TRANSCRIPTIONAL REGULATORY PROTEIN"/>
    <property type="match status" value="1"/>
</dbReference>
<protein>
    <submittedName>
        <fullName evidence="5">Transcriptional regulator</fullName>
    </submittedName>
</protein>
<evidence type="ECO:0000313" key="5">
    <source>
        <dbReference type="EMBL" id="RIJ24648.1"/>
    </source>
</evidence>
<evidence type="ECO:0000256" key="2">
    <source>
        <dbReference type="ARBA" id="ARBA00023125"/>
    </source>
</evidence>
<dbReference type="PROSITE" id="PS51118">
    <property type="entry name" value="HTH_HXLR"/>
    <property type="match status" value="1"/>
</dbReference>
<comment type="caution">
    <text evidence="5">The sequence shown here is derived from an EMBL/GenBank/DDBJ whole genome shotgun (WGS) entry which is preliminary data.</text>
</comment>
<proteinExistence type="predicted"/>
<dbReference type="InterPro" id="IPR036390">
    <property type="entry name" value="WH_DNA-bd_sf"/>
</dbReference>
<dbReference type="Gene3D" id="1.10.10.10">
    <property type="entry name" value="Winged helix-like DNA-binding domain superfamily/Winged helix DNA-binding domain"/>
    <property type="match status" value="1"/>
</dbReference>
<dbReference type="GO" id="GO:0003677">
    <property type="term" value="F:DNA binding"/>
    <property type="evidence" value="ECO:0007669"/>
    <property type="project" value="UniProtKB-KW"/>
</dbReference>
<keyword evidence="1" id="KW-0805">Transcription regulation</keyword>
<dbReference type="Pfam" id="PF01638">
    <property type="entry name" value="HxlR"/>
    <property type="match status" value="1"/>
</dbReference>
<dbReference type="InterPro" id="IPR036388">
    <property type="entry name" value="WH-like_DNA-bd_sf"/>
</dbReference>
<feature type="domain" description="HTH hxlR-type" evidence="4">
    <location>
        <begin position="12"/>
        <end position="111"/>
    </location>
</feature>
<accession>A0A399R0F2</accession>
<keyword evidence="6" id="KW-1185">Reference proteome</keyword>
<evidence type="ECO:0000256" key="3">
    <source>
        <dbReference type="ARBA" id="ARBA00023163"/>
    </source>
</evidence>
<dbReference type="RefSeq" id="WP_119379837.1">
    <property type="nucleotide sequence ID" value="NZ_QWGB01000005.1"/>
</dbReference>
<keyword evidence="2" id="KW-0238">DNA-binding</keyword>
<dbReference type="PANTHER" id="PTHR33204">
    <property type="entry name" value="TRANSCRIPTIONAL REGULATOR, MARR FAMILY"/>
    <property type="match status" value="1"/>
</dbReference>
<name>A0A399R0F2_9PROT</name>
<evidence type="ECO:0000259" key="4">
    <source>
        <dbReference type="PROSITE" id="PS51118"/>
    </source>
</evidence>
<dbReference type="InterPro" id="IPR002577">
    <property type="entry name" value="HTH_HxlR"/>
</dbReference>
<dbReference type="OrthoDB" id="9782219at2"/>
<reference evidence="5 6" key="1">
    <citation type="submission" date="2018-08" db="EMBL/GenBank/DDBJ databases">
        <title>Henriciella mobilis sp. nov., isolated from seawater.</title>
        <authorList>
            <person name="Cheng H."/>
            <person name="Wu Y.-H."/>
            <person name="Xu X.-W."/>
            <person name="Guo L.-L."/>
        </authorList>
    </citation>
    <scope>NUCLEOTIDE SEQUENCE [LARGE SCALE GENOMIC DNA]</scope>
    <source>
        <strain evidence="5 6">CCUG66934</strain>
    </source>
</reference>
<evidence type="ECO:0000313" key="6">
    <source>
        <dbReference type="Proteomes" id="UP000265431"/>
    </source>
</evidence>
<keyword evidence="3" id="KW-0804">Transcription</keyword>